<keyword evidence="6" id="KW-0319">Glycerol metabolism</keyword>
<dbReference type="RefSeq" id="WP_057875144.1">
    <property type="nucleotide sequence ID" value="NZ_AYZD01000002.1"/>
</dbReference>
<evidence type="ECO:0000256" key="11">
    <source>
        <dbReference type="SAM" id="Phobius"/>
    </source>
</evidence>
<dbReference type="PATRIC" id="fig|1423725.3.peg.1739"/>
<dbReference type="GO" id="GO:0046168">
    <property type="term" value="P:glycerol-3-phosphate catabolic process"/>
    <property type="evidence" value="ECO:0007669"/>
    <property type="project" value="TreeGrafter"/>
</dbReference>
<comment type="cofactor">
    <cofactor evidence="1">
        <name>FAD</name>
        <dbReference type="ChEBI" id="CHEBI:57692"/>
    </cofactor>
</comment>
<evidence type="ECO:0000259" key="12">
    <source>
        <dbReference type="Pfam" id="PF01266"/>
    </source>
</evidence>
<evidence type="ECO:0000256" key="1">
    <source>
        <dbReference type="ARBA" id="ARBA00001974"/>
    </source>
</evidence>
<proteinExistence type="inferred from homology"/>
<reference evidence="14 15" key="1">
    <citation type="journal article" date="2015" name="Genome Announc.">
        <title>Expanding the biotechnology potential of lactobacilli through comparative genomics of 213 strains and associated genera.</title>
        <authorList>
            <person name="Sun Z."/>
            <person name="Harris H.M."/>
            <person name="McCann A."/>
            <person name="Guo C."/>
            <person name="Argimon S."/>
            <person name="Zhang W."/>
            <person name="Yang X."/>
            <person name="Jeffery I.B."/>
            <person name="Cooney J.C."/>
            <person name="Kagawa T.F."/>
            <person name="Liu W."/>
            <person name="Song Y."/>
            <person name="Salvetti E."/>
            <person name="Wrobel A."/>
            <person name="Rasinkangas P."/>
            <person name="Parkhill J."/>
            <person name="Rea M.C."/>
            <person name="O'Sullivan O."/>
            <person name="Ritari J."/>
            <person name="Douillard F.P."/>
            <person name="Paul Ross R."/>
            <person name="Yang R."/>
            <person name="Briner A.E."/>
            <person name="Felis G.E."/>
            <person name="de Vos W.M."/>
            <person name="Barrangou R."/>
            <person name="Klaenhammer T.R."/>
            <person name="Caufield P.W."/>
            <person name="Cui Y."/>
            <person name="Zhang H."/>
            <person name="O'Toole P.W."/>
        </authorList>
    </citation>
    <scope>NUCLEOTIDE SEQUENCE [LARGE SCALE GENOMIC DNA]</scope>
    <source>
        <strain evidence="14 15">DSM 21051</strain>
    </source>
</reference>
<name>A0A0R2D9V4_9LACO</name>
<dbReference type="NCBIfam" id="NF033461">
    <property type="entry name" value="glycerol3P_ox_1"/>
    <property type="match status" value="1"/>
</dbReference>
<evidence type="ECO:0000313" key="14">
    <source>
        <dbReference type="EMBL" id="KRM97387.1"/>
    </source>
</evidence>
<evidence type="ECO:0000256" key="6">
    <source>
        <dbReference type="ARBA" id="ARBA00022798"/>
    </source>
</evidence>
<evidence type="ECO:0000256" key="4">
    <source>
        <dbReference type="ARBA" id="ARBA00021658"/>
    </source>
</evidence>
<dbReference type="Gene3D" id="3.30.9.10">
    <property type="entry name" value="D-Amino Acid Oxidase, subunit A, domain 2"/>
    <property type="match status" value="1"/>
</dbReference>
<evidence type="ECO:0000256" key="2">
    <source>
        <dbReference type="ARBA" id="ARBA00007330"/>
    </source>
</evidence>
<evidence type="ECO:0000256" key="3">
    <source>
        <dbReference type="ARBA" id="ARBA00013104"/>
    </source>
</evidence>
<dbReference type="AlphaFoldDB" id="A0A0R2D9V4"/>
<dbReference type="SUPFAM" id="SSF51905">
    <property type="entry name" value="FAD/NAD(P)-binding domain"/>
    <property type="match status" value="1"/>
</dbReference>
<keyword evidence="5" id="KW-0285">Flavoprotein</keyword>
<evidence type="ECO:0000256" key="8">
    <source>
        <dbReference type="ARBA" id="ARBA00023002"/>
    </source>
</evidence>
<dbReference type="GO" id="GO:0004369">
    <property type="term" value="F:glycerol-3-phosphate oxidase activity"/>
    <property type="evidence" value="ECO:0007669"/>
    <property type="project" value="UniProtKB-EC"/>
</dbReference>
<keyword evidence="11" id="KW-0472">Membrane</keyword>
<dbReference type="InterPro" id="IPR036188">
    <property type="entry name" value="FAD/NAD-bd_sf"/>
</dbReference>
<dbReference type="GO" id="GO:0004368">
    <property type="term" value="F:glycerol-3-phosphate dehydrogenase (quinone) activity"/>
    <property type="evidence" value="ECO:0007669"/>
    <property type="project" value="InterPro"/>
</dbReference>
<comment type="caution">
    <text evidence="14">The sequence shown here is derived from an EMBL/GenBank/DDBJ whole genome shotgun (WGS) entry which is preliminary data.</text>
</comment>
<dbReference type="PROSITE" id="PS00977">
    <property type="entry name" value="FAD_G3PDH_1"/>
    <property type="match status" value="1"/>
</dbReference>
<dbReference type="GO" id="GO:0006071">
    <property type="term" value="P:glycerol metabolic process"/>
    <property type="evidence" value="ECO:0007669"/>
    <property type="project" value="UniProtKB-KW"/>
</dbReference>
<dbReference type="InterPro" id="IPR038299">
    <property type="entry name" value="DAO_C_sf"/>
</dbReference>
<evidence type="ECO:0000256" key="10">
    <source>
        <dbReference type="ARBA" id="ARBA00049503"/>
    </source>
</evidence>
<dbReference type="EMBL" id="AYZD01000002">
    <property type="protein sequence ID" value="KRM97387.1"/>
    <property type="molecule type" value="Genomic_DNA"/>
</dbReference>
<sequence length="619" mass="69008">MEFSYMTRQENIKRLKDEGLDLLVIGGGITGAGVAVQAVASGIKTGLIEMQDFAEGTSSRSTKLVHGGLRYLKTFDVEVVSDTVKERAVVQGIAPHIPRPFPMLLPIYDDPSSTFNMFSLKVAMDLYDRLAGVDGTKYANYTIDREEVVQREPNINQENLLGAGVYLDYVNNDSRLVIENIKEANDLGGIIANRVKAVSAIYDSDGIINGVIAEDGLTKEKFEIRAKLVINTTGPWVDKAFELDENKSKIPVMRPTKGIHLVVDEKRLSIPQPTYFDSGMGDGRMIFVVPREGKTYFGTTDTDYHGDYRHPRVEREDVDYLLKALNKHFPKAGLSLNDIEASWAGLRPLIAGNSSSDYNGGGANTGKVSEESFTYLIETVDSFNENKATREDVEQAISQLKTARMETNLKPSQVSRGSSLDVGADRLLTLSGGKITDYRKMAAGALKLIRKMLKDYFNVDSKQIDSKKLQVSGGHFDATNVEDTIEFYKTITMEKGIPEKRALDLANRFGSNTPRVISYAKKLKAGNSTLDLAERLSLYYSIQEEMTLTPVDYLLRRTNHILFHADKINNISEAIVGEMAKILEWSDEQKEKMSEQLDQVISETELNYLKESKQKQLIG</sequence>
<evidence type="ECO:0000256" key="9">
    <source>
        <dbReference type="ARBA" id="ARBA00032349"/>
    </source>
</evidence>
<evidence type="ECO:0000259" key="13">
    <source>
        <dbReference type="Pfam" id="PF16901"/>
    </source>
</evidence>
<protein>
    <recommendedName>
        <fullName evidence="4">Alpha-glycerophosphate oxidase</fullName>
        <ecNumber evidence="3">1.1.3.21</ecNumber>
    </recommendedName>
    <alternativeName>
        <fullName evidence="9">Glycerol-3-phosphate oxidase</fullName>
    </alternativeName>
</protein>
<dbReference type="InterPro" id="IPR031656">
    <property type="entry name" value="DAO_C"/>
</dbReference>
<keyword evidence="11" id="KW-1133">Transmembrane helix</keyword>
<accession>A0A0R2D9V4</accession>
<feature type="domain" description="Alpha-glycerophosphate oxidase C-terminal" evidence="13">
    <location>
        <begin position="466"/>
        <end position="590"/>
    </location>
</feature>
<evidence type="ECO:0000256" key="5">
    <source>
        <dbReference type="ARBA" id="ARBA00022630"/>
    </source>
</evidence>
<evidence type="ECO:0000313" key="15">
    <source>
        <dbReference type="Proteomes" id="UP000051015"/>
    </source>
</evidence>
<gene>
    <name evidence="14" type="ORF">FC19_GL001692</name>
</gene>
<dbReference type="InterPro" id="IPR000447">
    <property type="entry name" value="G3P_DH_FAD-dep"/>
</dbReference>
<keyword evidence="11" id="KW-0812">Transmembrane</keyword>
<keyword evidence="7" id="KW-0274">FAD</keyword>
<keyword evidence="8" id="KW-0560">Oxidoreductase</keyword>
<dbReference type="InterPro" id="IPR006076">
    <property type="entry name" value="FAD-dep_OxRdtase"/>
</dbReference>
<keyword evidence="15" id="KW-1185">Reference proteome</keyword>
<dbReference type="Proteomes" id="UP000051015">
    <property type="component" value="Unassembled WGS sequence"/>
</dbReference>
<evidence type="ECO:0000256" key="7">
    <source>
        <dbReference type="ARBA" id="ARBA00022827"/>
    </source>
</evidence>
<dbReference type="Pfam" id="PF16901">
    <property type="entry name" value="DAO_C"/>
    <property type="match status" value="1"/>
</dbReference>
<dbReference type="PANTHER" id="PTHR11985:SF35">
    <property type="entry name" value="ANAEROBIC GLYCEROL-3-PHOSPHATE DEHYDROGENASE SUBUNIT A"/>
    <property type="match status" value="1"/>
</dbReference>
<comment type="similarity">
    <text evidence="2">Belongs to the FAD-dependent glycerol-3-phosphate dehydrogenase family.</text>
</comment>
<organism evidence="14 15">
    <name type="scientific">Liquorilactobacillus aquaticus DSM 21051</name>
    <dbReference type="NCBI Taxonomy" id="1423725"/>
    <lineage>
        <taxon>Bacteria</taxon>
        <taxon>Bacillati</taxon>
        <taxon>Bacillota</taxon>
        <taxon>Bacilli</taxon>
        <taxon>Lactobacillales</taxon>
        <taxon>Lactobacillaceae</taxon>
        <taxon>Liquorilactobacillus</taxon>
    </lineage>
</organism>
<dbReference type="Gene3D" id="1.10.8.870">
    <property type="entry name" value="Alpha-glycerophosphate oxidase, cap domain"/>
    <property type="match status" value="1"/>
</dbReference>
<comment type="catalytic activity">
    <reaction evidence="10">
        <text>sn-glycerol 3-phosphate + O2 = dihydroxyacetone phosphate + H2O2</text>
        <dbReference type="Rhea" id="RHEA:18369"/>
        <dbReference type="ChEBI" id="CHEBI:15379"/>
        <dbReference type="ChEBI" id="CHEBI:16240"/>
        <dbReference type="ChEBI" id="CHEBI:57597"/>
        <dbReference type="ChEBI" id="CHEBI:57642"/>
        <dbReference type="EC" id="1.1.3.21"/>
    </reaction>
</comment>
<dbReference type="PANTHER" id="PTHR11985">
    <property type="entry name" value="GLYCEROL-3-PHOSPHATE DEHYDROGENASE"/>
    <property type="match status" value="1"/>
</dbReference>
<feature type="domain" description="FAD dependent oxidoreductase" evidence="12">
    <location>
        <begin position="21"/>
        <end position="349"/>
    </location>
</feature>
<dbReference type="OrthoDB" id="9766796at2"/>
<dbReference type="Gene3D" id="3.50.50.60">
    <property type="entry name" value="FAD/NAD(P)-binding domain"/>
    <property type="match status" value="2"/>
</dbReference>
<dbReference type="STRING" id="1423725.FC19_GL001692"/>
<dbReference type="EC" id="1.1.3.21" evidence="3"/>
<dbReference type="PRINTS" id="PR01001">
    <property type="entry name" value="FADG3PDH"/>
</dbReference>
<feature type="transmembrane region" description="Helical" evidence="11">
    <location>
        <begin position="20"/>
        <end position="40"/>
    </location>
</feature>
<dbReference type="Pfam" id="PF01266">
    <property type="entry name" value="DAO"/>
    <property type="match status" value="1"/>
</dbReference>